<dbReference type="WBParaSite" id="ALUE_0001921801-mRNA-1">
    <property type="protein sequence ID" value="ALUE_0001921801-mRNA-1"/>
    <property type="gene ID" value="ALUE_0001921801"/>
</dbReference>
<dbReference type="InterPro" id="IPR039421">
    <property type="entry name" value="Type_1_exporter"/>
</dbReference>
<dbReference type="GO" id="GO:0140359">
    <property type="term" value="F:ABC-type transporter activity"/>
    <property type="evidence" value="ECO:0007669"/>
    <property type="project" value="InterPro"/>
</dbReference>
<feature type="transmembrane region" description="Helical" evidence="6">
    <location>
        <begin position="191"/>
        <end position="212"/>
    </location>
</feature>
<feature type="transmembrane region" description="Helical" evidence="6">
    <location>
        <begin position="496"/>
        <end position="520"/>
    </location>
</feature>
<dbReference type="SUPFAM" id="SSF90123">
    <property type="entry name" value="ABC transporter transmembrane region"/>
    <property type="match status" value="1"/>
</dbReference>
<feature type="transmembrane region" description="Helical" evidence="6">
    <location>
        <begin position="404"/>
        <end position="429"/>
    </location>
</feature>
<evidence type="ECO:0000313" key="9">
    <source>
        <dbReference type="WBParaSite" id="ALUE_0001921801-mRNA-1"/>
    </source>
</evidence>
<dbReference type="InterPro" id="IPR011527">
    <property type="entry name" value="ABC1_TM_dom"/>
</dbReference>
<evidence type="ECO:0000256" key="6">
    <source>
        <dbReference type="SAM" id="Phobius"/>
    </source>
</evidence>
<keyword evidence="3 6" id="KW-1133">Transmembrane helix</keyword>
<dbReference type="Gene3D" id="3.40.50.300">
    <property type="entry name" value="P-loop containing nucleotide triphosphate hydrolases"/>
    <property type="match status" value="2"/>
</dbReference>
<dbReference type="Gene3D" id="1.20.1560.10">
    <property type="entry name" value="ABC transporter type 1, transmembrane domain"/>
    <property type="match status" value="3"/>
</dbReference>
<evidence type="ECO:0000256" key="2">
    <source>
        <dbReference type="ARBA" id="ARBA00022692"/>
    </source>
</evidence>
<dbReference type="SUPFAM" id="SSF52540">
    <property type="entry name" value="P-loop containing nucleoside triphosphate hydrolases"/>
    <property type="match status" value="2"/>
</dbReference>
<keyword evidence="8" id="KW-1185">Reference proteome</keyword>
<dbReference type="GO" id="GO:0016887">
    <property type="term" value="F:ATP hydrolysis activity"/>
    <property type="evidence" value="ECO:0007669"/>
    <property type="project" value="InterPro"/>
</dbReference>
<comment type="subcellular location">
    <subcellularLocation>
        <location evidence="1">Membrane</location>
        <topology evidence="1">Multi-pass membrane protein</topology>
    </subcellularLocation>
</comment>
<reference evidence="9" key="1">
    <citation type="submission" date="2016-05" db="UniProtKB">
        <authorList>
            <consortium name="WormBaseParasite"/>
        </authorList>
    </citation>
    <scope>IDENTIFICATION</scope>
</reference>
<feature type="transmembrane region" description="Helical" evidence="6">
    <location>
        <begin position="435"/>
        <end position="459"/>
    </location>
</feature>
<evidence type="ECO:0000259" key="7">
    <source>
        <dbReference type="PROSITE" id="PS50929"/>
    </source>
</evidence>
<evidence type="ECO:0000256" key="4">
    <source>
        <dbReference type="ARBA" id="ARBA00023136"/>
    </source>
</evidence>
<dbReference type="InterPro" id="IPR036640">
    <property type="entry name" value="ABC1_TM_sf"/>
</dbReference>
<sequence>ISLLLQAREGRTTLTIAHRLSTIRNADKIVVLDGGEIAEVGTHEELMAKDGLYRQLVQAQEIGEGKQEFLEEDVTIGAINRSVQQQASNDDSLRESRKERLSHRMRQSMSSVKSFDNETDRQNEGIRDELEDEGAKEASLFQIMKFSKKVDFYNFFKKFHTLIHNVKQKIKEFSNGGVEDIFLSFQELPTAGLALVFTIIRGFSWPLFSIVYGRTFLALSSSDAATVSSNTLINSFLFVALGLLAGISTFASGTLFGWAGEKMSMRLRIAVFTVHYNFISSFFLFSHDELTLFNILRQDGTFFDSSLHSVGKLTDRLATDAQNVKANILRQDGTFFDSSLHSVGKLTDRLATDAQNVKALATESIENVRTVQSLTRQRYVYNAFCNAYKEPHKRAITRGLWQSLAYAMSNSFMMFNFAAAYSFGLWLVVNGWTQPFIVFQVIEALNMASVTVLAAASYFPEYIRARLSAGLMFHMMNRTPKIDNLSEAGLRQVHTFFSFLTVIEALNMASVTVLAAASYFPEYIRARLSAGLMFHMMNRTPKIDNLSEAGLRQPIKGDIGLRDVYFAYPNRRQFPVLNHLTISATFGRTVALVGPSGCGKSTVIQLLERFYDVIDGAILIDGHDIRHFNVRHVRSQMALVGQEPTLFNMSIRENIAYGIDDATQHDIEQAAKLANIHSFIIGLPEVIV</sequence>
<dbReference type="InterPro" id="IPR027417">
    <property type="entry name" value="P-loop_NTPase"/>
</dbReference>
<dbReference type="Pfam" id="PF00664">
    <property type="entry name" value="ABC_membrane"/>
    <property type="match status" value="2"/>
</dbReference>
<dbReference type="Proteomes" id="UP000036681">
    <property type="component" value="Unplaced"/>
</dbReference>
<dbReference type="InterPro" id="IPR003439">
    <property type="entry name" value="ABC_transporter-like_ATP-bd"/>
</dbReference>
<feature type="transmembrane region" description="Helical" evidence="6">
    <location>
        <begin position="232"/>
        <end position="258"/>
    </location>
</feature>
<protein>
    <submittedName>
        <fullName evidence="9">ABC transmembrane type-1 domain-containing protein</fullName>
    </submittedName>
</protein>
<dbReference type="AlphaFoldDB" id="A0A0M3IKF4"/>
<accession>A0A0M3IKF4</accession>
<evidence type="ECO:0000313" key="8">
    <source>
        <dbReference type="Proteomes" id="UP000036681"/>
    </source>
</evidence>
<evidence type="ECO:0000256" key="3">
    <source>
        <dbReference type="ARBA" id="ARBA00022989"/>
    </source>
</evidence>
<feature type="region of interest" description="Disordered" evidence="5">
    <location>
        <begin position="85"/>
        <end position="123"/>
    </location>
</feature>
<keyword evidence="4 6" id="KW-0472">Membrane</keyword>
<dbReference type="GO" id="GO:0016020">
    <property type="term" value="C:membrane"/>
    <property type="evidence" value="ECO:0007669"/>
    <property type="project" value="UniProtKB-SubCell"/>
</dbReference>
<dbReference type="CDD" id="cd18578">
    <property type="entry name" value="ABC_6TM_Pgp_ABCB1_D2_like"/>
    <property type="match status" value="1"/>
</dbReference>
<evidence type="ECO:0000256" key="5">
    <source>
        <dbReference type="SAM" id="MobiDB-lite"/>
    </source>
</evidence>
<dbReference type="PROSITE" id="PS50929">
    <property type="entry name" value="ABC_TM1F"/>
    <property type="match status" value="1"/>
</dbReference>
<dbReference type="PANTHER" id="PTHR24221">
    <property type="entry name" value="ATP-BINDING CASSETTE SUB-FAMILY B"/>
    <property type="match status" value="1"/>
</dbReference>
<feature type="domain" description="ABC transmembrane type-1" evidence="7">
    <location>
        <begin position="193"/>
        <end position="464"/>
    </location>
</feature>
<dbReference type="PANTHER" id="PTHR24221:SF455">
    <property type="entry name" value="MULTIDRUG RESISTANCE PROTEIN PGP-3"/>
    <property type="match status" value="1"/>
</dbReference>
<evidence type="ECO:0000256" key="1">
    <source>
        <dbReference type="ARBA" id="ARBA00004141"/>
    </source>
</evidence>
<organism evidence="8 9">
    <name type="scientific">Ascaris lumbricoides</name>
    <name type="common">Giant roundworm</name>
    <dbReference type="NCBI Taxonomy" id="6252"/>
    <lineage>
        <taxon>Eukaryota</taxon>
        <taxon>Metazoa</taxon>
        <taxon>Ecdysozoa</taxon>
        <taxon>Nematoda</taxon>
        <taxon>Chromadorea</taxon>
        <taxon>Rhabditida</taxon>
        <taxon>Spirurina</taxon>
        <taxon>Ascaridomorpha</taxon>
        <taxon>Ascaridoidea</taxon>
        <taxon>Ascarididae</taxon>
        <taxon>Ascaris</taxon>
    </lineage>
</organism>
<dbReference type="Pfam" id="PF00005">
    <property type="entry name" value="ABC_tran"/>
    <property type="match status" value="1"/>
</dbReference>
<proteinExistence type="predicted"/>
<keyword evidence="2 6" id="KW-0812">Transmembrane</keyword>
<name>A0A0M3IKF4_ASCLU</name>
<dbReference type="GO" id="GO:0005524">
    <property type="term" value="F:ATP binding"/>
    <property type="evidence" value="ECO:0007669"/>
    <property type="project" value="InterPro"/>
</dbReference>